<evidence type="ECO:0000313" key="1">
    <source>
        <dbReference type="EMBL" id="MEP0816923.1"/>
    </source>
</evidence>
<gene>
    <name evidence="1" type="ORF">NC998_07420</name>
</gene>
<dbReference type="EMBL" id="JAMPKM010000003">
    <property type="protein sequence ID" value="MEP0816923.1"/>
    <property type="molecule type" value="Genomic_DNA"/>
</dbReference>
<reference evidence="1 2" key="1">
    <citation type="submission" date="2022-04" db="EMBL/GenBank/DDBJ databases">
        <title>Positive selection, recombination, and allopatry shape intraspecific diversity of widespread and dominant cyanobacteria.</title>
        <authorList>
            <person name="Wei J."/>
            <person name="Shu W."/>
            <person name="Hu C."/>
        </authorList>
    </citation>
    <scope>NUCLEOTIDE SEQUENCE [LARGE SCALE GENOMIC DNA]</scope>
    <source>
        <strain evidence="1 2">GB2-A4</strain>
    </source>
</reference>
<dbReference type="Proteomes" id="UP001464891">
    <property type="component" value="Unassembled WGS sequence"/>
</dbReference>
<evidence type="ECO:0000313" key="2">
    <source>
        <dbReference type="Proteomes" id="UP001464891"/>
    </source>
</evidence>
<organism evidence="1 2">
    <name type="scientific">Trichocoleus desertorum GB2-A4</name>
    <dbReference type="NCBI Taxonomy" id="2933944"/>
    <lineage>
        <taxon>Bacteria</taxon>
        <taxon>Bacillati</taxon>
        <taxon>Cyanobacteriota</taxon>
        <taxon>Cyanophyceae</taxon>
        <taxon>Leptolyngbyales</taxon>
        <taxon>Trichocoleusaceae</taxon>
        <taxon>Trichocoleus</taxon>
    </lineage>
</organism>
<protein>
    <submittedName>
        <fullName evidence="1">Uncharacterized protein</fullName>
    </submittedName>
</protein>
<proteinExistence type="predicted"/>
<comment type="caution">
    <text evidence="1">The sequence shown here is derived from an EMBL/GenBank/DDBJ whole genome shotgun (WGS) entry which is preliminary data.</text>
</comment>
<sequence>MLFLSTMIGRVDVAKAGIYGFLEVSFGNISDRWAADLGDKVLFLRCLTCSFYVTACGWGLE</sequence>
<dbReference type="RefSeq" id="WP_190439199.1">
    <property type="nucleotide sequence ID" value="NZ_JAMPKM010000003.1"/>
</dbReference>
<keyword evidence="2" id="KW-1185">Reference proteome</keyword>
<accession>A0ABV0J6L4</accession>
<name>A0ABV0J6L4_9CYAN</name>